<keyword evidence="8" id="KW-1185">Reference proteome</keyword>
<dbReference type="GO" id="GO:0005634">
    <property type="term" value="C:nucleus"/>
    <property type="evidence" value="ECO:0007669"/>
    <property type="project" value="UniProtKB-SubCell"/>
</dbReference>
<evidence type="ECO:0000313" key="8">
    <source>
        <dbReference type="Proteomes" id="UP001141552"/>
    </source>
</evidence>
<dbReference type="InterPro" id="IPR017930">
    <property type="entry name" value="Myb_dom"/>
</dbReference>
<feature type="domain" description="Myb-like" evidence="5">
    <location>
        <begin position="11"/>
        <end position="63"/>
    </location>
</feature>
<protein>
    <submittedName>
        <fullName evidence="7">Uncharacterized protein</fullName>
    </submittedName>
</protein>
<dbReference type="InterPro" id="IPR009057">
    <property type="entry name" value="Homeodomain-like_sf"/>
</dbReference>
<dbReference type="SUPFAM" id="SSF46689">
    <property type="entry name" value="Homeodomain-like"/>
    <property type="match status" value="1"/>
</dbReference>
<dbReference type="CDD" id="cd00167">
    <property type="entry name" value="SANT"/>
    <property type="match status" value="1"/>
</dbReference>
<evidence type="ECO:0000259" key="5">
    <source>
        <dbReference type="PROSITE" id="PS50090"/>
    </source>
</evidence>
<feature type="domain" description="HTH myb-type" evidence="6">
    <location>
        <begin position="11"/>
        <end position="67"/>
    </location>
</feature>
<dbReference type="Pfam" id="PF13921">
    <property type="entry name" value="Myb_DNA-bind_6"/>
    <property type="match status" value="1"/>
</dbReference>
<evidence type="ECO:0000256" key="3">
    <source>
        <dbReference type="ARBA" id="ARBA00023242"/>
    </source>
</evidence>
<comment type="subcellular location">
    <subcellularLocation>
        <location evidence="1">Nucleus</location>
    </subcellularLocation>
</comment>
<dbReference type="Proteomes" id="UP001141552">
    <property type="component" value="Unassembled WGS sequence"/>
</dbReference>
<dbReference type="PROSITE" id="PS51294">
    <property type="entry name" value="HTH_MYB"/>
    <property type="match status" value="1"/>
</dbReference>
<dbReference type="PANTHER" id="PTHR10641">
    <property type="entry name" value="MYB FAMILY TRANSCRIPTION FACTOR"/>
    <property type="match status" value="1"/>
</dbReference>
<accession>A0A9Q0FU10</accession>
<name>A0A9Q0FU10_9ROSI</name>
<dbReference type="AlphaFoldDB" id="A0A9Q0FU10"/>
<proteinExistence type="predicted"/>
<sequence length="281" mass="30836">MGRAPASWEKDEEVNKCLWSPEEDEILRQTIHKHGVDSWSIISKKSGLHRSGGSCRKRWLHYLCPAIKRGPLSPEEESQLIQLQSTLGNNTTLSKEEKSQINDQPKEKPQINDHQSCDQSTLPLRLIMEQWERAGSSEAAEPRISMDLLLLNPSMAIKTEQDYFLKGKVGGACNSSGGVGSSSVDQLAMPFKTSTVCASTVTSLDQLEDSCEPKLGVVMAADSISSDTSAHSSDSFLKLLLDSPEGNDMEYLQGQGHSFSDPFDVDAADRCDISPNPQILL</sequence>
<evidence type="ECO:0000256" key="4">
    <source>
        <dbReference type="SAM" id="MobiDB-lite"/>
    </source>
</evidence>
<comment type="caution">
    <text evidence="7">The sequence shown here is derived from an EMBL/GenBank/DDBJ whole genome shotgun (WGS) entry which is preliminary data.</text>
</comment>
<dbReference type="PANTHER" id="PTHR10641:SF1387">
    <property type="entry name" value="OS08G0486300 PROTEIN"/>
    <property type="match status" value="1"/>
</dbReference>
<keyword evidence="2" id="KW-0238">DNA-binding</keyword>
<dbReference type="PROSITE" id="PS50090">
    <property type="entry name" value="MYB_LIKE"/>
    <property type="match status" value="1"/>
</dbReference>
<evidence type="ECO:0000313" key="7">
    <source>
        <dbReference type="EMBL" id="KAJ4837843.1"/>
    </source>
</evidence>
<reference evidence="7" key="1">
    <citation type="submission" date="2022-02" db="EMBL/GenBank/DDBJ databases">
        <authorList>
            <person name="Henning P.M."/>
            <person name="McCubbin A.G."/>
            <person name="Shore J.S."/>
        </authorList>
    </citation>
    <scope>NUCLEOTIDE SEQUENCE</scope>
    <source>
        <strain evidence="7">F60SS</strain>
        <tissue evidence="7">Leaves</tissue>
    </source>
</reference>
<dbReference type="EMBL" id="JAKUCV010003721">
    <property type="protein sequence ID" value="KAJ4837843.1"/>
    <property type="molecule type" value="Genomic_DNA"/>
</dbReference>
<organism evidence="7 8">
    <name type="scientific">Turnera subulata</name>
    <dbReference type="NCBI Taxonomy" id="218843"/>
    <lineage>
        <taxon>Eukaryota</taxon>
        <taxon>Viridiplantae</taxon>
        <taxon>Streptophyta</taxon>
        <taxon>Embryophyta</taxon>
        <taxon>Tracheophyta</taxon>
        <taxon>Spermatophyta</taxon>
        <taxon>Magnoliopsida</taxon>
        <taxon>eudicotyledons</taxon>
        <taxon>Gunneridae</taxon>
        <taxon>Pentapetalae</taxon>
        <taxon>rosids</taxon>
        <taxon>fabids</taxon>
        <taxon>Malpighiales</taxon>
        <taxon>Passifloraceae</taxon>
        <taxon>Turnera</taxon>
    </lineage>
</organism>
<dbReference type="InterPro" id="IPR001005">
    <property type="entry name" value="SANT/Myb"/>
</dbReference>
<evidence type="ECO:0000259" key="6">
    <source>
        <dbReference type="PROSITE" id="PS51294"/>
    </source>
</evidence>
<feature type="region of interest" description="Disordered" evidence="4">
    <location>
        <begin position="87"/>
        <end position="117"/>
    </location>
</feature>
<feature type="compositionally biased region" description="Basic and acidic residues" evidence="4">
    <location>
        <begin position="94"/>
        <end position="111"/>
    </location>
</feature>
<reference evidence="7" key="2">
    <citation type="journal article" date="2023" name="Plants (Basel)">
        <title>Annotation of the Turnera subulata (Passifloraceae) Draft Genome Reveals the S-Locus Evolved after the Divergence of Turneroideae from Passifloroideae in a Stepwise Manner.</title>
        <authorList>
            <person name="Henning P.M."/>
            <person name="Roalson E.H."/>
            <person name="Mir W."/>
            <person name="McCubbin A.G."/>
            <person name="Shore J.S."/>
        </authorList>
    </citation>
    <scope>NUCLEOTIDE SEQUENCE</scope>
    <source>
        <strain evidence="7">F60SS</strain>
    </source>
</reference>
<keyword evidence="3" id="KW-0539">Nucleus</keyword>
<dbReference type="GO" id="GO:0003677">
    <property type="term" value="F:DNA binding"/>
    <property type="evidence" value="ECO:0007669"/>
    <property type="project" value="UniProtKB-KW"/>
</dbReference>
<evidence type="ECO:0000256" key="1">
    <source>
        <dbReference type="ARBA" id="ARBA00004123"/>
    </source>
</evidence>
<dbReference type="SMART" id="SM00717">
    <property type="entry name" value="SANT"/>
    <property type="match status" value="1"/>
</dbReference>
<dbReference type="OrthoDB" id="2143914at2759"/>
<dbReference type="InterPro" id="IPR015495">
    <property type="entry name" value="Myb_TF_plants"/>
</dbReference>
<evidence type="ECO:0000256" key="2">
    <source>
        <dbReference type="ARBA" id="ARBA00023125"/>
    </source>
</evidence>
<gene>
    <name evidence="7" type="ORF">Tsubulata_001656</name>
</gene>
<dbReference type="Gene3D" id="1.10.10.60">
    <property type="entry name" value="Homeodomain-like"/>
    <property type="match status" value="1"/>
</dbReference>